<gene>
    <name evidence="1" type="ORF">Ctob_015941</name>
</gene>
<dbReference type="Proteomes" id="UP000037460">
    <property type="component" value="Unassembled WGS sequence"/>
</dbReference>
<reference evidence="2" key="1">
    <citation type="journal article" date="2015" name="PLoS Genet.">
        <title>Genome Sequence and Transcriptome Analyses of Chrysochromulina tobin: Metabolic Tools for Enhanced Algal Fitness in the Prominent Order Prymnesiales (Haptophyceae).</title>
        <authorList>
            <person name="Hovde B.T."/>
            <person name="Deodato C.R."/>
            <person name="Hunsperger H.M."/>
            <person name="Ryken S.A."/>
            <person name="Yost W."/>
            <person name="Jha R.K."/>
            <person name="Patterson J."/>
            <person name="Monnat R.J. Jr."/>
            <person name="Barlow S.B."/>
            <person name="Starkenburg S.R."/>
            <person name="Cattolico R.A."/>
        </authorList>
    </citation>
    <scope>NUCLEOTIDE SEQUENCE</scope>
    <source>
        <strain evidence="2">CCMP291</strain>
    </source>
</reference>
<proteinExistence type="predicted"/>
<comment type="caution">
    <text evidence="1">The sequence shown here is derived from an EMBL/GenBank/DDBJ whole genome shotgun (WGS) entry which is preliminary data.</text>
</comment>
<protein>
    <submittedName>
        <fullName evidence="1">Uncharacterized protein</fullName>
    </submittedName>
</protein>
<keyword evidence="2" id="KW-1185">Reference proteome</keyword>
<organism evidence="1 2">
    <name type="scientific">Chrysochromulina tobinii</name>
    <dbReference type="NCBI Taxonomy" id="1460289"/>
    <lineage>
        <taxon>Eukaryota</taxon>
        <taxon>Haptista</taxon>
        <taxon>Haptophyta</taxon>
        <taxon>Prymnesiophyceae</taxon>
        <taxon>Prymnesiales</taxon>
        <taxon>Chrysochromulinaceae</taxon>
        <taxon>Chrysochromulina</taxon>
    </lineage>
</organism>
<sequence length="107" mass="11930">MHKGKAASLDRVSKEMLELLPDDLRRTFYEAAMGVATPDEHGARSKPEYWSRVPVKLLNKKVPSPVVEKKRDIGLPSQLLKLQAGLYLPAYAAVMDRIPANFGWTPG</sequence>
<feature type="non-terminal residue" evidence="1">
    <location>
        <position position="107"/>
    </location>
</feature>
<evidence type="ECO:0000313" key="1">
    <source>
        <dbReference type="EMBL" id="KOO32811.1"/>
    </source>
</evidence>
<name>A0A0M0K1Q1_9EUKA</name>
<dbReference type="AlphaFoldDB" id="A0A0M0K1Q1"/>
<dbReference type="EMBL" id="JWZX01001679">
    <property type="protein sequence ID" value="KOO32811.1"/>
    <property type="molecule type" value="Genomic_DNA"/>
</dbReference>
<evidence type="ECO:0000313" key="2">
    <source>
        <dbReference type="Proteomes" id="UP000037460"/>
    </source>
</evidence>
<accession>A0A0M0K1Q1</accession>